<dbReference type="EMBL" id="BONU01000009">
    <property type="protein sequence ID" value="GIG73451.1"/>
    <property type="molecule type" value="Genomic_DNA"/>
</dbReference>
<name>A0A8J3PN01_9ACTN</name>
<protein>
    <recommendedName>
        <fullName evidence="1">STAS domain-containing protein</fullName>
    </recommendedName>
</protein>
<feature type="domain" description="STAS" evidence="1">
    <location>
        <begin position="5"/>
        <end position="98"/>
    </location>
</feature>
<dbReference type="RefSeq" id="WP_168078712.1">
    <property type="nucleotide sequence ID" value="NZ_BAAAQJ010000012.1"/>
</dbReference>
<dbReference type="Gene3D" id="3.30.750.24">
    <property type="entry name" value="STAS domain"/>
    <property type="match status" value="1"/>
</dbReference>
<comment type="caution">
    <text evidence="2">The sequence shown here is derived from an EMBL/GenBank/DDBJ whole genome shotgun (WGS) entry which is preliminary data.</text>
</comment>
<dbReference type="InterPro" id="IPR036513">
    <property type="entry name" value="STAS_dom_sf"/>
</dbReference>
<proteinExistence type="predicted"/>
<evidence type="ECO:0000259" key="1">
    <source>
        <dbReference type="PROSITE" id="PS50801"/>
    </source>
</evidence>
<dbReference type="PROSITE" id="PS50801">
    <property type="entry name" value="STAS"/>
    <property type="match status" value="1"/>
</dbReference>
<sequence>MAGGRMSTHRLVDGTMVVDVQGELDRASTFTLRDGLFGDVVAARPTRVLVDLGSVTAMDDTALNALLWVQRQVRAHGASLEVTNASPSAARLLSTATQ</sequence>
<reference evidence="2" key="1">
    <citation type="submission" date="2021-01" db="EMBL/GenBank/DDBJ databases">
        <title>Whole genome shotgun sequence of Planosporangium flavigriseum NBRC 105377.</title>
        <authorList>
            <person name="Komaki H."/>
            <person name="Tamura T."/>
        </authorList>
    </citation>
    <scope>NUCLEOTIDE SEQUENCE</scope>
    <source>
        <strain evidence="2">NBRC 105377</strain>
    </source>
</reference>
<organism evidence="2 3">
    <name type="scientific">Planosporangium flavigriseum</name>
    <dbReference type="NCBI Taxonomy" id="373681"/>
    <lineage>
        <taxon>Bacteria</taxon>
        <taxon>Bacillati</taxon>
        <taxon>Actinomycetota</taxon>
        <taxon>Actinomycetes</taxon>
        <taxon>Micromonosporales</taxon>
        <taxon>Micromonosporaceae</taxon>
        <taxon>Planosporangium</taxon>
    </lineage>
</organism>
<dbReference type="SUPFAM" id="SSF52091">
    <property type="entry name" value="SpoIIaa-like"/>
    <property type="match status" value="1"/>
</dbReference>
<evidence type="ECO:0000313" key="3">
    <source>
        <dbReference type="Proteomes" id="UP000653674"/>
    </source>
</evidence>
<keyword evidence="3" id="KW-1185">Reference proteome</keyword>
<dbReference type="Pfam" id="PF01740">
    <property type="entry name" value="STAS"/>
    <property type="match status" value="1"/>
</dbReference>
<dbReference type="Proteomes" id="UP000653674">
    <property type="component" value="Unassembled WGS sequence"/>
</dbReference>
<evidence type="ECO:0000313" key="2">
    <source>
        <dbReference type="EMBL" id="GIG73451.1"/>
    </source>
</evidence>
<dbReference type="CDD" id="cd07043">
    <property type="entry name" value="STAS_anti-anti-sigma_factors"/>
    <property type="match status" value="1"/>
</dbReference>
<dbReference type="AlphaFoldDB" id="A0A8J3PN01"/>
<gene>
    <name evidence="2" type="ORF">Pfl04_18550</name>
</gene>
<accession>A0A8J3PN01</accession>
<dbReference type="InterPro" id="IPR002645">
    <property type="entry name" value="STAS_dom"/>
</dbReference>